<evidence type="ECO:0000256" key="1">
    <source>
        <dbReference type="ARBA" id="ARBA00023015"/>
    </source>
</evidence>
<dbReference type="PRINTS" id="PR00038">
    <property type="entry name" value="HTHLUXR"/>
</dbReference>
<dbReference type="Gene3D" id="1.10.10.10">
    <property type="entry name" value="Winged helix-like DNA-binding domain superfamily/Winged helix DNA-binding domain"/>
    <property type="match status" value="1"/>
</dbReference>
<keyword evidence="6" id="KW-1185">Reference proteome</keyword>
<gene>
    <name evidence="5" type="ORF">ACFSUT_28205</name>
</gene>
<dbReference type="PROSITE" id="PS50043">
    <property type="entry name" value="HTH_LUXR_2"/>
    <property type="match status" value="1"/>
</dbReference>
<keyword evidence="1" id="KW-0805">Transcription regulation</keyword>
<evidence type="ECO:0000259" key="4">
    <source>
        <dbReference type="PROSITE" id="PS50043"/>
    </source>
</evidence>
<dbReference type="PANTHER" id="PTHR44688:SF16">
    <property type="entry name" value="DNA-BINDING TRANSCRIPTIONAL ACTIVATOR DEVR_DOSR"/>
    <property type="match status" value="1"/>
</dbReference>
<sequence>MARSTERVERELAALPRPGLRASELGEALSRAMAPLVAHDALRLLGFSPSTPIGLGSFGFVHGYEPDFGRALYRGLWTGADPCPLSVFQRRPIPGCVAGSDEPRHRATRRMFGSYGVGCELRVVLRTARGMWGTIALLRAEHTQPFTEHDTASVAMLTTALVGVLRRHVVIEPLTPAQPARPAGVLILGADDRIRAATPDGRDWRDQLHQRDAGPDWALDAGLSILAKEARARGDNPRTAAPLFVGPAASYGHWVAAQAQALDGDSTGDVAVVFQQATGDLLLPYFGDWHGLTARERQVVSQLCQGTAAKQIARHLTVSVHTVNEHLKSVYRKTGAEGRDHLVAALNG</sequence>
<dbReference type="InterPro" id="IPR000792">
    <property type="entry name" value="Tscrpt_reg_LuxR_C"/>
</dbReference>
<comment type="caution">
    <text evidence="5">The sequence shown here is derived from an EMBL/GenBank/DDBJ whole genome shotgun (WGS) entry which is preliminary data.</text>
</comment>
<dbReference type="PROSITE" id="PS00622">
    <property type="entry name" value="HTH_LUXR_1"/>
    <property type="match status" value="1"/>
</dbReference>
<dbReference type="InterPro" id="IPR036388">
    <property type="entry name" value="WH-like_DNA-bd_sf"/>
</dbReference>
<keyword evidence="2" id="KW-0238">DNA-binding</keyword>
<organism evidence="5 6">
    <name type="scientific">Amycolatopsis albidoflavus</name>
    <dbReference type="NCBI Taxonomy" id="102226"/>
    <lineage>
        <taxon>Bacteria</taxon>
        <taxon>Bacillati</taxon>
        <taxon>Actinomycetota</taxon>
        <taxon>Actinomycetes</taxon>
        <taxon>Pseudonocardiales</taxon>
        <taxon>Pseudonocardiaceae</taxon>
        <taxon>Amycolatopsis</taxon>
    </lineage>
</organism>
<feature type="domain" description="HTH luxR-type" evidence="4">
    <location>
        <begin position="285"/>
        <end position="348"/>
    </location>
</feature>
<keyword evidence="3" id="KW-0804">Transcription</keyword>
<evidence type="ECO:0000256" key="3">
    <source>
        <dbReference type="ARBA" id="ARBA00023163"/>
    </source>
</evidence>
<protein>
    <submittedName>
        <fullName evidence="5">Helix-turn-helix transcriptional regulator</fullName>
    </submittedName>
</protein>
<proteinExistence type="predicted"/>
<evidence type="ECO:0000313" key="6">
    <source>
        <dbReference type="Proteomes" id="UP001597542"/>
    </source>
</evidence>
<dbReference type="EMBL" id="JBHUKQ010000014">
    <property type="protein sequence ID" value="MFD2484192.1"/>
    <property type="molecule type" value="Genomic_DNA"/>
</dbReference>
<dbReference type="SUPFAM" id="SSF46894">
    <property type="entry name" value="C-terminal effector domain of the bipartite response regulators"/>
    <property type="match status" value="1"/>
</dbReference>
<reference evidence="6" key="1">
    <citation type="journal article" date="2019" name="Int. J. Syst. Evol. Microbiol.">
        <title>The Global Catalogue of Microorganisms (GCM) 10K type strain sequencing project: providing services to taxonomists for standard genome sequencing and annotation.</title>
        <authorList>
            <consortium name="The Broad Institute Genomics Platform"/>
            <consortium name="The Broad Institute Genome Sequencing Center for Infectious Disease"/>
            <person name="Wu L."/>
            <person name="Ma J."/>
        </authorList>
    </citation>
    <scope>NUCLEOTIDE SEQUENCE [LARGE SCALE GENOMIC DNA]</scope>
    <source>
        <strain evidence="6">CGMCC 4.7638</strain>
    </source>
</reference>
<dbReference type="RefSeq" id="WP_344283086.1">
    <property type="nucleotide sequence ID" value="NZ_BAAAHV010000022.1"/>
</dbReference>
<accession>A0ABW5I6P9</accession>
<evidence type="ECO:0000256" key="2">
    <source>
        <dbReference type="ARBA" id="ARBA00023125"/>
    </source>
</evidence>
<dbReference type="SMART" id="SM00421">
    <property type="entry name" value="HTH_LUXR"/>
    <property type="match status" value="1"/>
</dbReference>
<dbReference type="Pfam" id="PF00196">
    <property type="entry name" value="GerE"/>
    <property type="match status" value="1"/>
</dbReference>
<dbReference type="Proteomes" id="UP001597542">
    <property type="component" value="Unassembled WGS sequence"/>
</dbReference>
<dbReference type="InterPro" id="IPR016032">
    <property type="entry name" value="Sig_transdc_resp-reg_C-effctor"/>
</dbReference>
<dbReference type="CDD" id="cd06170">
    <property type="entry name" value="LuxR_C_like"/>
    <property type="match status" value="1"/>
</dbReference>
<dbReference type="PANTHER" id="PTHR44688">
    <property type="entry name" value="DNA-BINDING TRANSCRIPTIONAL ACTIVATOR DEVR_DOSR"/>
    <property type="match status" value="1"/>
</dbReference>
<name>A0ABW5I6P9_9PSEU</name>
<evidence type="ECO:0000313" key="5">
    <source>
        <dbReference type="EMBL" id="MFD2484192.1"/>
    </source>
</evidence>